<feature type="binding site" evidence="2">
    <location>
        <position position="413"/>
    </location>
    <ligand>
        <name>Mn(2+)</name>
        <dbReference type="ChEBI" id="CHEBI:29035"/>
        <label>2</label>
    </ligand>
</feature>
<dbReference type="Proteomes" id="UP000627446">
    <property type="component" value="Unassembled WGS sequence"/>
</dbReference>
<comment type="cofactor">
    <cofactor evidence="2">
        <name>Mn(2+)</name>
        <dbReference type="ChEBI" id="CHEBI:29035"/>
    </cofactor>
    <text evidence="2">The Mn(2+) ion enhances activity.</text>
</comment>
<evidence type="ECO:0000313" key="5">
    <source>
        <dbReference type="EMBL" id="MBC3881442.1"/>
    </source>
</evidence>
<reference evidence="5" key="1">
    <citation type="submission" date="2020-08" db="EMBL/GenBank/DDBJ databases">
        <title>Novel species isolated from subtropical streams in China.</title>
        <authorList>
            <person name="Lu H."/>
        </authorList>
    </citation>
    <scope>NUCLEOTIDE SEQUENCE</scope>
    <source>
        <strain evidence="5">LX22W</strain>
    </source>
</reference>
<name>A0A923HLW7_9BURK</name>
<evidence type="ECO:0000256" key="1">
    <source>
        <dbReference type="ARBA" id="ARBA00022801"/>
    </source>
</evidence>
<feature type="chain" id="PRO_5037278334" evidence="3">
    <location>
        <begin position="24"/>
        <end position="444"/>
    </location>
</feature>
<dbReference type="InterPro" id="IPR011650">
    <property type="entry name" value="Peptidase_M20_dimer"/>
</dbReference>
<dbReference type="InterPro" id="IPR036264">
    <property type="entry name" value="Bact_exopeptidase_dim_dom"/>
</dbReference>
<dbReference type="InterPro" id="IPR002933">
    <property type="entry name" value="Peptidase_M20"/>
</dbReference>
<dbReference type="PANTHER" id="PTHR11014:SF63">
    <property type="entry name" value="METALLOPEPTIDASE, PUTATIVE (AFU_ORTHOLOGUE AFUA_6G09600)-RELATED"/>
    <property type="match status" value="1"/>
</dbReference>
<dbReference type="Pfam" id="PF01546">
    <property type="entry name" value="Peptidase_M20"/>
    <property type="match status" value="1"/>
</dbReference>
<dbReference type="GO" id="GO:0046872">
    <property type="term" value="F:metal ion binding"/>
    <property type="evidence" value="ECO:0007669"/>
    <property type="project" value="UniProtKB-KW"/>
</dbReference>
<feature type="signal peptide" evidence="3">
    <location>
        <begin position="1"/>
        <end position="23"/>
    </location>
</feature>
<dbReference type="PIRSF" id="PIRSF005962">
    <property type="entry name" value="Pept_M20D_amidohydro"/>
    <property type="match status" value="1"/>
</dbReference>
<comment type="caution">
    <text evidence="5">The sequence shown here is derived from an EMBL/GenBank/DDBJ whole genome shotgun (WGS) entry which is preliminary data.</text>
</comment>
<evidence type="ECO:0000313" key="6">
    <source>
        <dbReference type="Proteomes" id="UP000627446"/>
    </source>
</evidence>
<dbReference type="AlphaFoldDB" id="A0A923HLW7"/>
<keyword evidence="2" id="KW-0464">Manganese</keyword>
<dbReference type="Gene3D" id="3.40.630.10">
    <property type="entry name" value="Zn peptidases"/>
    <property type="match status" value="1"/>
</dbReference>
<dbReference type="PANTHER" id="PTHR11014">
    <property type="entry name" value="PEPTIDASE M20 FAMILY MEMBER"/>
    <property type="match status" value="1"/>
</dbReference>
<feature type="binding site" evidence="2">
    <location>
        <position position="136"/>
    </location>
    <ligand>
        <name>Mn(2+)</name>
        <dbReference type="ChEBI" id="CHEBI:29035"/>
        <label>2</label>
    </ligand>
</feature>
<gene>
    <name evidence="5" type="ORF">H8K36_08675</name>
</gene>
<dbReference type="FunFam" id="3.30.70.360:FF:000001">
    <property type="entry name" value="N-acetyldiaminopimelate deacetylase"/>
    <property type="match status" value="1"/>
</dbReference>
<dbReference type="SUPFAM" id="SSF53187">
    <property type="entry name" value="Zn-dependent exopeptidases"/>
    <property type="match status" value="1"/>
</dbReference>
<dbReference type="SUPFAM" id="SSF55031">
    <property type="entry name" value="Bacterial exopeptidase dimerisation domain"/>
    <property type="match status" value="1"/>
</dbReference>
<proteinExistence type="predicted"/>
<dbReference type="GO" id="GO:0050118">
    <property type="term" value="F:N-acetyldiaminopimelate deacetylase activity"/>
    <property type="evidence" value="ECO:0007669"/>
    <property type="project" value="UniProtKB-ARBA"/>
</dbReference>
<evidence type="ECO:0000256" key="2">
    <source>
        <dbReference type="PIRSR" id="PIRSR005962-1"/>
    </source>
</evidence>
<feature type="binding site" evidence="2">
    <location>
        <position position="197"/>
    </location>
    <ligand>
        <name>Mn(2+)</name>
        <dbReference type="ChEBI" id="CHEBI:29035"/>
        <label>2</label>
    </ligand>
</feature>
<keyword evidence="3" id="KW-0732">Signal</keyword>
<feature type="binding site" evidence="2">
    <location>
        <position position="170"/>
    </location>
    <ligand>
        <name>Mn(2+)</name>
        <dbReference type="ChEBI" id="CHEBI:29035"/>
        <label>2</label>
    </ligand>
</feature>
<dbReference type="Gene3D" id="3.30.70.360">
    <property type="match status" value="1"/>
</dbReference>
<sequence>MKRLIASCALLTPIALLTSPVWAQSDLKASIDKDYKASLGALFDYFHRNPELSFVETNTSARLAKELRAAGFEVTEGVGKTGVVAILRNGPGPLVMLRADMDGLPVQEKSGLPNASTVMQKDLAGNLMPVMHACGHDVHITSMVGTARQMIARRKEWSGTLMLIGQPAEEVVGGAKAMMDDQLWKKFGQPDYAITFHVNAAVEAGKIDAVEGSPWSGVDTVDILIHGQGAHGASPHRGRDPIVIGSQIVLALQTIISRERAPRDPAVITVGSFHAGTKSNIIGDNAKLSLTVRNESFETREMLLKAIKRVAINTARAAGVPENQLPEITIVGEPAPPTLNNIPLTKRLKKVWTEKLGVGIFDPNYQRLDMGAEDFPQFTTKPYIPSVYFSVGGTPKDAFEAEKAGGPPVPSHHSPLFKISAEPAVKTGVETTVIALIDLLQKTK</sequence>
<keyword evidence="1" id="KW-0378">Hydrolase</keyword>
<evidence type="ECO:0000259" key="4">
    <source>
        <dbReference type="Pfam" id="PF07687"/>
    </source>
</evidence>
<keyword evidence="6" id="KW-1185">Reference proteome</keyword>
<dbReference type="GO" id="GO:0019877">
    <property type="term" value="P:diaminopimelate biosynthetic process"/>
    <property type="evidence" value="ECO:0007669"/>
    <property type="project" value="UniProtKB-ARBA"/>
</dbReference>
<protein>
    <submittedName>
        <fullName evidence="5">Amidohydrolase</fullName>
    </submittedName>
</protein>
<feature type="domain" description="Peptidase M20 dimerisation" evidence="4">
    <location>
        <begin position="217"/>
        <end position="313"/>
    </location>
</feature>
<dbReference type="InterPro" id="IPR017439">
    <property type="entry name" value="Amidohydrolase"/>
</dbReference>
<feature type="binding site" evidence="2">
    <location>
        <position position="134"/>
    </location>
    <ligand>
        <name>Mn(2+)</name>
        <dbReference type="ChEBI" id="CHEBI:29035"/>
        <label>2</label>
    </ligand>
</feature>
<keyword evidence="2" id="KW-0479">Metal-binding</keyword>
<evidence type="ECO:0000256" key="3">
    <source>
        <dbReference type="SAM" id="SignalP"/>
    </source>
</evidence>
<dbReference type="EMBL" id="JACOFZ010000002">
    <property type="protein sequence ID" value="MBC3881442.1"/>
    <property type="molecule type" value="Genomic_DNA"/>
</dbReference>
<dbReference type="Pfam" id="PF07687">
    <property type="entry name" value="M20_dimer"/>
    <property type="match status" value="1"/>
</dbReference>
<dbReference type="RefSeq" id="WP_186916046.1">
    <property type="nucleotide sequence ID" value="NZ_JACOFZ010000002.1"/>
</dbReference>
<dbReference type="NCBIfam" id="TIGR01891">
    <property type="entry name" value="amidohydrolases"/>
    <property type="match status" value="1"/>
</dbReference>
<organism evidence="5 6">
    <name type="scientific">Undibacterium nitidum</name>
    <dbReference type="NCBI Taxonomy" id="2762298"/>
    <lineage>
        <taxon>Bacteria</taxon>
        <taxon>Pseudomonadati</taxon>
        <taxon>Pseudomonadota</taxon>
        <taxon>Betaproteobacteria</taxon>
        <taxon>Burkholderiales</taxon>
        <taxon>Oxalobacteraceae</taxon>
        <taxon>Undibacterium</taxon>
    </lineage>
</organism>
<accession>A0A923HLW7</accession>